<evidence type="ECO:0000313" key="5">
    <source>
        <dbReference type="EMBL" id="KAK9838829.1"/>
    </source>
</evidence>
<dbReference type="GO" id="GO:0016236">
    <property type="term" value="P:macroautophagy"/>
    <property type="evidence" value="ECO:0007669"/>
    <property type="project" value="UniProtKB-ARBA"/>
</dbReference>
<name>A0AAW1RXZ9_9CHLO</name>
<evidence type="ECO:0000256" key="3">
    <source>
        <dbReference type="ARBA" id="ARBA00022927"/>
    </source>
</evidence>
<protein>
    <recommendedName>
        <fullName evidence="4">ESCRT-II complex subunit VPS25</fullName>
    </recommendedName>
</protein>
<gene>
    <name evidence="5" type="ORF">WJX74_004071</name>
</gene>
<reference evidence="5 6" key="1">
    <citation type="journal article" date="2024" name="Nat. Commun.">
        <title>Phylogenomics reveals the evolutionary origins of lichenization in chlorophyte algae.</title>
        <authorList>
            <person name="Puginier C."/>
            <person name="Libourel C."/>
            <person name="Otte J."/>
            <person name="Skaloud P."/>
            <person name="Haon M."/>
            <person name="Grisel S."/>
            <person name="Petersen M."/>
            <person name="Berrin J.G."/>
            <person name="Delaux P.M."/>
            <person name="Dal Grande F."/>
            <person name="Keller J."/>
        </authorList>
    </citation>
    <scope>NUCLEOTIDE SEQUENCE [LARGE SCALE GENOMIC DNA]</scope>
    <source>
        <strain evidence="5 6">SAG 2145</strain>
    </source>
</reference>
<keyword evidence="2" id="KW-0813">Transport</keyword>
<dbReference type="PANTHER" id="PTHR13149:SF0">
    <property type="entry name" value="VACUOLAR PROTEIN-SORTING-ASSOCIATED PROTEIN 25"/>
    <property type="match status" value="1"/>
</dbReference>
<dbReference type="GO" id="GO:0000814">
    <property type="term" value="C:ESCRT II complex"/>
    <property type="evidence" value="ECO:0007669"/>
    <property type="project" value="InterPro"/>
</dbReference>
<evidence type="ECO:0000256" key="4">
    <source>
        <dbReference type="ARBA" id="ARBA00030094"/>
    </source>
</evidence>
<dbReference type="Pfam" id="PF05871">
    <property type="entry name" value="ESCRT-II"/>
    <property type="match status" value="1"/>
</dbReference>
<dbReference type="GO" id="GO:0005198">
    <property type="term" value="F:structural molecule activity"/>
    <property type="evidence" value="ECO:0007669"/>
    <property type="project" value="TreeGrafter"/>
</dbReference>
<evidence type="ECO:0000256" key="1">
    <source>
        <dbReference type="ARBA" id="ARBA00009674"/>
    </source>
</evidence>
<dbReference type="EMBL" id="JALJOS010000005">
    <property type="protein sequence ID" value="KAK9838829.1"/>
    <property type="molecule type" value="Genomic_DNA"/>
</dbReference>
<dbReference type="InterPro" id="IPR036390">
    <property type="entry name" value="WH_DNA-bd_sf"/>
</dbReference>
<dbReference type="SUPFAM" id="SSF46785">
    <property type="entry name" value="Winged helix' DNA-binding domain"/>
    <property type="match status" value="2"/>
</dbReference>
<dbReference type="GO" id="GO:0042803">
    <property type="term" value="F:protein homodimerization activity"/>
    <property type="evidence" value="ECO:0007669"/>
    <property type="project" value="TreeGrafter"/>
</dbReference>
<keyword evidence="3" id="KW-0653">Protein transport</keyword>
<keyword evidence="6" id="KW-1185">Reference proteome</keyword>
<dbReference type="PANTHER" id="PTHR13149">
    <property type="entry name" value="VACUOLAR PROTEIN SORTING-ASSOCIATED PROTEIN VPS25"/>
    <property type="match status" value="1"/>
</dbReference>
<proteinExistence type="inferred from homology"/>
<evidence type="ECO:0000313" key="6">
    <source>
        <dbReference type="Proteomes" id="UP001438707"/>
    </source>
</evidence>
<evidence type="ECO:0000256" key="2">
    <source>
        <dbReference type="ARBA" id="ARBA00022448"/>
    </source>
</evidence>
<accession>A0AAW1RXZ9</accession>
<dbReference type="Proteomes" id="UP001438707">
    <property type="component" value="Unassembled WGS sequence"/>
</dbReference>
<dbReference type="FunFam" id="1.10.10.10:FF:000141">
    <property type="entry name" value="vacuolar protein-sorting-associated protein 25"/>
    <property type="match status" value="1"/>
</dbReference>
<dbReference type="Gene3D" id="1.10.10.10">
    <property type="entry name" value="Winged helix-like DNA-binding domain superfamily/Winged helix DNA-binding domain"/>
    <property type="match status" value="1"/>
</dbReference>
<dbReference type="AlphaFoldDB" id="A0AAW1RXZ9"/>
<dbReference type="InterPro" id="IPR036388">
    <property type="entry name" value="WH-like_DNA-bd_sf"/>
</dbReference>
<organism evidence="5 6">
    <name type="scientific">Apatococcus lobatus</name>
    <dbReference type="NCBI Taxonomy" id="904363"/>
    <lineage>
        <taxon>Eukaryota</taxon>
        <taxon>Viridiplantae</taxon>
        <taxon>Chlorophyta</taxon>
        <taxon>core chlorophytes</taxon>
        <taxon>Trebouxiophyceae</taxon>
        <taxon>Chlorellales</taxon>
        <taxon>Chlorellaceae</taxon>
        <taxon>Apatococcus</taxon>
    </lineage>
</organism>
<dbReference type="InterPro" id="IPR008570">
    <property type="entry name" value="ESCRT-II_cplx_Vps25-sub"/>
</dbReference>
<sequence length="180" mass="20521">MAGANFSFPVFHSYPPYFTLQPVKETREKQSALWKDLILKYCKQHKIFKLSTDTASELELFHNRGIDRQLSPAALDAFLSELVAQGNAQWLDSGHHQCLILWKRLDEWAAALLEWARSSGMEDSVTTVEELLSGDEVRGTELEGVPRELMQAMLRFLEKQGRARLFKGSTADDEGVKFFL</sequence>
<dbReference type="Gene3D" id="1.10.10.570">
    <property type="entry name" value="Winged helix' DNA-binding domain. Chain C. Domain 1"/>
    <property type="match status" value="1"/>
</dbReference>
<comment type="similarity">
    <text evidence="1">Belongs to the VPS25 family.</text>
</comment>
<dbReference type="InterPro" id="IPR014041">
    <property type="entry name" value="ESCRT-II_cplx_Vps25-sub_N"/>
</dbReference>
<dbReference type="GO" id="GO:0043328">
    <property type="term" value="P:protein transport to vacuole involved in ubiquitin-dependent protein catabolic process via the multivesicular body sorting pathway"/>
    <property type="evidence" value="ECO:0007669"/>
    <property type="project" value="TreeGrafter"/>
</dbReference>
<dbReference type="FunFam" id="1.10.10.570:FF:000002">
    <property type="entry name" value="Vacuolar protein sorting-associated protein 25"/>
    <property type="match status" value="1"/>
</dbReference>
<comment type="caution">
    <text evidence="5">The sequence shown here is derived from an EMBL/GenBank/DDBJ whole genome shotgun (WGS) entry which is preliminary data.</text>
</comment>